<evidence type="ECO:0000256" key="3">
    <source>
        <dbReference type="ARBA" id="ARBA00023015"/>
    </source>
</evidence>
<dbReference type="Pfam" id="PF03704">
    <property type="entry name" value="BTAD"/>
    <property type="match status" value="1"/>
</dbReference>
<evidence type="ECO:0000256" key="5">
    <source>
        <dbReference type="ARBA" id="ARBA00023163"/>
    </source>
</evidence>
<dbReference type="InterPro" id="IPR027417">
    <property type="entry name" value="P-loop_NTPase"/>
</dbReference>
<keyword evidence="10" id="KW-1185">Reference proteome</keyword>
<feature type="domain" description="OmpR/PhoB-type" evidence="7">
    <location>
        <begin position="24"/>
        <end position="98"/>
    </location>
</feature>
<reference evidence="9 10" key="1">
    <citation type="submission" date="2022-10" db="EMBL/GenBank/DDBJ databases">
        <title>The complete genomes of actinobacterial strains from the NBC collection.</title>
        <authorList>
            <person name="Joergensen T.S."/>
            <person name="Alvarez Arevalo M."/>
            <person name="Sterndorff E.B."/>
            <person name="Faurdal D."/>
            <person name="Vuksanovic O."/>
            <person name="Mourched A.-S."/>
            <person name="Charusanti P."/>
            <person name="Shaw S."/>
            <person name="Blin K."/>
            <person name="Weber T."/>
        </authorList>
    </citation>
    <scope>NUCLEOTIDE SEQUENCE [LARGE SCALE GENOMIC DNA]</scope>
    <source>
        <strain evidence="9 10">NBC_01247</strain>
    </source>
</reference>
<evidence type="ECO:0000259" key="8">
    <source>
        <dbReference type="SMART" id="SM01043"/>
    </source>
</evidence>
<feature type="compositionally biased region" description="Basic and acidic residues" evidence="6">
    <location>
        <begin position="306"/>
        <end position="316"/>
    </location>
</feature>
<dbReference type="SUPFAM" id="SSF46894">
    <property type="entry name" value="C-terminal effector domain of the bipartite response regulators"/>
    <property type="match status" value="1"/>
</dbReference>
<feature type="domain" description="Bacterial transcriptional activator" evidence="8">
    <location>
        <begin position="105"/>
        <end position="253"/>
    </location>
</feature>
<dbReference type="EMBL" id="CP108482">
    <property type="protein sequence ID" value="WUS54424.1"/>
    <property type="molecule type" value="Genomic_DNA"/>
</dbReference>
<sequence>MGATVGDRVGIRLLGPVELRTASGGFVALPGAQRRAVLAVLALRLGRVVPVERFFELLWGEEPPARARAALQGHVAALRKCLVGTPFDLGTRAPGYLLTGPADQVDALQFEALAARAGEHAEPAGPDADAEAIGRLERALGLWTGAALVDLPDTELRRALAGRLEEARTKALIGWARLRLRQGSGDAAVPALELRVRADRLREDVVALLVRCLHQAGRPADALAAYHRARQSLDRELGMAPGAELRAALAQVLAEEPAAEPGPGRPPAAGGGPASGPAPGCGTGPVEPSTPCQLPRRPAGFVGRAPESRWLDRECGPERTGDGLAVVAGPAGAGKTATVVRWAHGAAEGFPDGRLFADLRGFDPAGPADPAAVLGRFLLALGVPESAVPEDRAGRSALYRARTADLRLLVLLDNAHSAGQVADLLPAGADCATVVTSRSALEDLVVAEGAALLRLGALPGVDALRLLERSLGPERVHAEAAAAEQLAELCDHLPLALRIAASRLAARPDWTITGLVTELADEHTRLSALETDGAVGIRGALLLTHRHLSSPAAALLTLLAVHPGQEVDAPASAALLGADLDAARAALGELAAHHLLGESAPGRCSRPGLVKAFGTELLARQPAGTGRLALGRLLDHYVTAVRHCAEHLEPGQDDHGGLAHPPAVLPTVTDTRGALDWFRAARPTVRALVDRAAEVDPARAWRLALWSSALYAGSGRPGDWLDCLRAGERAAERCGDRVATALLRGAMAHALIALERPEEADATARRAVAATTPPDGPAHVRALAARSLSTALLGDHEAATRAAAAAVALAEASGSAYLTADALGHAASAALLAGDPQGALRRARAARAPLPGHPVTTVHVRSMLTEARAVQALGRAEAAELAWARLLVTCEQAGFAHLRAVSEQSYAAFLRTLGREAEAVGRLRSAVGLFRPHGHRTGSSPGRTPAKVERSRRGGASGAAGAA</sequence>
<dbReference type="InterPro" id="IPR011990">
    <property type="entry name" value="TPR-like_helical_dom_sf"/>
</dbReference>
<dbReference type="Gene3D" id="3.40.50.300">
    <property type="entry name" value="P-loop containing nucleotide triphosphate hydrolases"/>
    <property type="match status" value="1"/>
</dbReference>
<evidence type="ECO:0000259" key="7">
    <source>
        <dbReference type="SMART" id="SM00862"/>
    </source>
</evidence>
<dbReference type="RefSeq" id="WP_329501029.1">
    <property type="nucleotide sequence ID" value="NZ_CP108460.1"/>
</dbReference>
<organism evidence="9 10">
    <name type="scientific">Kitasatospora herbaricolor</name>
    <dbReference type="NCBI Taxonomy" id="68217"/>
    <lineage>
        <taxon>Bacteria</taxon>
        <taxon>Bacillati</taxon>
        <taxon>Actinomycetota</taxon>
        <taxon>Actinomycetes</taxon>
        <taxon>Kitasatosporales</taxon>
        <taxon>Streptomycetaceae</taxon>
        <taxon>Kitasatospora</taxon>
    </lineage>
</organism>
<dbReference type="InterPro" id="IPR051677">
    <property type="entry name" value="AfsR-DnrI-RedD_regulator"/>
</dbReference>
<dbReference type="Proteomes" id="UP001432014">
    <property type="component" value="Chromosome"/>
</dbReference>
<feature type="compositionally biased region" description="Gly residues" evidence="6">
    <location>
        <begin position="269"/>
        <end position="283"/>
    </location>
</feature>
<dbReference type="PANTHER" id="PTHR35807">
    <property type="entry name" value="TRANSCRIPTIONAL REGULATOR REDD-RELATED"/>
    <property type="match status" value="1"/>
</dbReference>
<keyword evidence="4" id="KW-0238">DNA-binding</keyword>
<dbReference type="InterPro" id="IPR005158">
    <property type="entry name" value="BTAD"/>
</dbReference>
<keyword evidence="5" id="KW-0804">Transcription</keyword>
<proteinExistence type="inferred from homology"/>
<dbReference type="SUPFAM" id="SSF48452">
    <property type="entry name" value="TPR-like"/>
    <property type="match status" value="2"/>
</dbReference>
<dbReference type="SUPFAM" id="SSF52540">
    <property type="entry name" value="P-loop containing nucleoside triphosphate hydrolases"/>
    <property type="match status" value="1"/>
</dbReference>
<evidence type="ECO:0000256" key="2">
    <source>
        <dbReference type="ARBA" id="ARBA00023012"/>
    </source>
</evidence>
<accession>A0ABZ1W0T2</accession>
<dbReference type="InterPro" id="IPR001867">
    <property type="entry name" value="OmpR/PhoB-type_DNA-bd"/>
</dbReference>
<dbReference type="InterPro" id="IPR016032">
    <property type="entry name" value="Sig_transdc_resp-reg_C-effctor"/>
</dbReference>
<evidence type="ECO:0000313" key="9">
    <source>
        <dbReference type="EMBL" id="WUS54424.1"/>
    </source>
</evidence>
<feature type="region of interest" description="Disordered" evidence="6">
    <location>
        <begin position="930"/>
        <end position="963"/>
    </location>
</feature>
<dbReference type="SMART" id="SM00862">
    <property type="entry name" value="Trans_reg_C"/>
    <property type="match status" value="1"/>
</dbReference>
<comment type="similarity">
    <text evidence="1">Belongs to the AfsR/DnrI/RedD regulatory family.</text>
</comment>
<dbReference type="PANTHER" id="PTHR35807:SF1">
    <property type="entry name" value="TRANSCRIPTIONAL REGULATOR REDD"/>
    <property type="match status" value="1"/>
</dbReference>
<evidence type="ECO:0000256" key="6">
    <source>
        <dbReference type="SAM" id="MobiDB-lite"/>
    </source>
</evidence>
<feature type="region of interest" description="Disordered" evidence="6">
    <location>
        <begin position="255"/>
        <end position="316"/>
    </location>
</feature>
<dbReference type="Gene3D" id="1.25.40.10">
    <property type="entry name" value="Tetratricopeptide repeat domain"/>
    <property type="match status" value="2"/>
</dbReference>
<name>A0ABZ1W0T2_9ACTN</name>
<dbReference type="CDD" id="cd15831">
    <property type="entry name" value="BTAD"/>
    <property type="match status" value="1"/>
</dbReference>
<evidence type="ECO:0000256" key="1">
    <source>
        <dbReference type="ARBA" id="ARBA00005820"/>
    </source>
</evidence>
<dbReference type="InterPro" id="IPR036388">
    <property type="entry name" value="WH-like_DNA-bd_sf"/>
</dbReference>
<gene>
    <name evidence="9" type="ORF">OG469_02210</name>
</gene>
<keyword evidence="2" id="KW-0902">Two-component regulatory system</keyword>
<dbReference type="SMART" id="SM01043">
    <property type="entry name" value="BTAD"/>
    <property type="match status" value="1"/>
</dbReference>
<evidence type="ECO:0000256" key="4">
    <source>
        <dbReference type="ARBA" id="ARBA00023125"/>
    </source>
</evidence>
<protein>
    <recommendedName>
        <fullName evidence="11">SARP family transcriptional regulator</fullName>
    </recommendedName>
</protein>
<evidence type="ECO:0000313" key="10">
    <source>
        <dbReference type="Proteomes" id="UP001432014"/>
    </source>
</evidence>
<keyword evidence="3" id="KW-0805">Transcription regulation</keyword>
<dbReference type="Gene3D" id="1.10.10.10">
    <property type="entry name" value="Winged helix-like DNA-binding domain superfamily/Winged helix DNA-binding domain"/>
    <property type="match status" value="1"/>
</dbReference>
<evidence type="ECO:0008006" key="11">
    <source>
        <dbReference type="Google" id="ProtNLM"/>
    </source>
</evidence>